<organism evidence="2 3">
    <name type="scientific">Clavelina lepadiformis</name>
    <name type="common">Light-bulb sea squirt</name>
    <name type="synonym">Ascidia lepadiformis</name>
    <dbReference type="NCBI Taxonomy" id="159417"/>
    <lineage>
        <taxon>Eukaryota</taxon>
        <taxon>Metazoa</taxon>
        <taxon>Chordata</taxon>
        <taxon>Tunicata</taxon>
        <taxon>Ascidiacea</taxon>
        <taxon>Aplousobranchia</taxon>
        <taxon>Clavelinidae</taxon>
        <taxon>Clavelina</taxon>
    </lineage>
</organism>
<name>A0ABP0GAU5_CLALP</name>
<keyword evidence="1" id="KW-0472">Membrane</keyword>
<proteinExistence type="predicted"/>
<dbReference type="EMBL" id="CAWYQH010000106">
    <property type="protein sequence ID" value="CAK8687764.1"/>
    <property type="molecule type" value="Genomic_DNA"/>
</dbReference>
<keyword evidence="3" id="KW-1185">Reference proteome</keyword>
<dbReference type="Proteomes" id="UP001642483">
    <property type="component" value="Unassembled WGS sequence"/>
</dbReference>
<evidence type="ECO:0000256" key="1">
    <source>
        <dbReference type="SAM" id="Phobius"/>
    </source>
</evidence>
<protein>
    <submittedName>
        <fullName evidence="2">Uncharacterized protein</fullName>
    </submittedName>
</protein>
<evidence type="ECO:0000313" key="3">
    <source>
        <dbReference type="Proteomes" id="UP001642483"/>
    </source>
</evidence>
<keyword evidence="1" id="KW-1133">Transmembrane helix</keyword>
<accession>A0ABP0GAU5</accession>
<evidence type="ECO:0000313" key="2">
    <source>
        <dbReference type="EMBL" id="CAK8687764.1"/>
    </source>
</evidence>
<gene>
    <name evidence="2" type="ORF">CVLEPA_LOCUS19830</name>
</gene>
<sequence>MFNHPCPCRKTMWILDPKSDYLDLGTSGDHLRLWRVSSCKRETQVCVCLSGWMDGINEDHCYVYVKERHKPTSGTTSWLWTFNRTGARLVFVGRCSRCVVAVVGEMSRNAVQIGLFKLVLMIRHFSVLRTLAIYQALESFLACTSLYVSVGGFPPILTVAWCCLLWFQLQLGGD</sequence>
<reference evidence="2 3" key="1">
    <citation type="submission" date="2024-02" db="EMBL/GenBank/DDBJ databases">
        <authorList>
            <person name="Daric V."/>
            <person name="Darras S."/>
        </authorList>
    </citation>
    <scope>NUCLEOTIDE SEQUENCE [LARGE SCALE GENOMIC DNA]</scope>
</reference>
<feature type="transmembrane region" description="Helical" evidence="1">
    <location>
        <begin position="146"/>
        <end position="167"/>
    </location>
</feature>
<comment type="caution">
    <text evidence="2">The sequence shown here is derived from an EMBL/GenBank/DDBJ whole genome shotgun (WGS) entry which is preliminary data.</text>
</comment>
<keyword evidence="1" id="KW-0812">Transmembrane</keyword>